<dbReference type="OrthoDB" id="3284378at2"/>
<dbReference type="EMBL" id="FZOF01000030">
    <property type="protein sequence ID" value="SNT48626.1"/>
    <property type="molecule type" value="Genomic_DNA"/>
</dbReference>
<dbReference type="SUPFAM" id="SSF51679">
    <property type="entry name" value="Bacterial luciferase-like"/>
    <property type="match status" value="1"/>
</dbReference>
<evidence type="ECO:0000313" key="3">
    <source>
        <dbReference type="Proteomes" id="UP000198280"/>
    </source>
</evidence>
<dbReference type="CDD" id="cd01097">
    <property type="entry name" value="Tetrahydromethanopterin_reductase"/>
    <property type="match status" value="1"/>
</dbReference>
<name>A0A239N0Z6_9ACTN</name>
<accession>A0A239N0Z6</accession>
<dbReference type="PANTHER" id="PTHR43244">
    <property type="match status" value="1"/>
</dbReference>
<dbReference type="InterPro" id="IPR036661">
    <property type="entry name" value="Luciferase-like_sf"/>
</dbReference>
<dbReference type="RefSeq" id="WP_089228254.1">
    <property type="nucleotide sequence ID" value="NZ_FZOF01000030.1"/>
</dbReference>
<evidence type="ECO:0000313" key="2">
    <source>
        <dbReference type="EMBL" id="SNT48626.1"/>
    </source>
</evidence>
<protein>
    <submittedName>
        <fullName evidence="2">Probable F420-dependent oxidoreductase, MSMEG_2256 family</fullName>
    </submittedName>
</protein>
<feature type="domain" description="Luciferase-like" evidence="1">
    <location>
        <begin position="17"/>
        <end position="311"/>
    </location>
</feature>
<keyword evidence="3" id="KW-1185">Reference proteome</keyword>
<dbReference type="PANTHER" id="PTHR43244:SF2">
    <property type="entry name" value="CONSERVED HYPOTHETICAL ALANINE AND PROLINE-RICH PROTEIN"/>
    <property type="match status" value="1"/>
</dbReference>
<dbReference type="InterPro" id="IPR019919">
    <property type="entry name" value="Lucif-like_OxRdtase_MSMEG_2256"/>
</dbReference>
<dbReference type="GO" id="GO:0016705">
    <property type="term" value="F:oxidoreductase activity, acting on paired donors, with incorporation or reduction of molecular oxygen"/>
    <property type="evidence" value="ECO:0007669"/>
    <property type="project" value="InterPro"/>
</dbReference>
<dbReference type="NCBIfam" id="TIGR03617">
    <property type="entry name" value="F420_MSMEG_2256"/>
    <property type="match status" value="1"/>
</dbReference>
<dbReference type="InterPro" id="IPR050564">
    <property type="entry name" value="F420-G6PD/mer"/>
</dbReference>
<reference evidence="2 3" key="1">
    <citation type="submission" date="2017-06" db="EMBL/GenBank/DDBJ databases">
        <authorList>
            <person name="Kim H.J."/>
            <person name="Triplett B.A."/>
        </authorList>
    </citation>
    <scope>NUCLEOTIDE SEQUENCE [LARGE SCALE GENOMIC DNA]</scope>
    <source>
        <strain evidence="2 3">CGMCC 4.1858</strain>
    </source>
</reference>
<dbReference type="Gene3D" id="3.20.20.30">
    <property type="entry name" value="Luciferase-like domain"/>
    <property type="match status" value="1"/>
</dbReference>
<gene>
    <name evidence="2" type="ORF">SAMN05216252_13022</name>
</gene>
<dbReference type="Pfam" id="PF00296">
    <property type="entry name" value="Bac_luciferase"/>
    <property type="match status" value="1"/>
</dbReference>
<evidence type="ECO:0000259" key="1">
    <source>
        <dbReference type="Pfam" id="PF00296"/>
    </source>
</evidence>
<organism evidence="2 3">
    <name type="scientific">Actinacidiphila glaucinigra</name>
    <dbReference type="NCBI Taxonomy" id="235986"/>
    <lineage>
        <taxon>Bacteria</taxon>
        <taxon>Bacillati</taxon>
        <taxon>Actinomycetota</taxon>
        <taxon>Actinomycetes</taxon>
        <taxon>Kitasatosporales</taxon>
        <taxon>Streptomycetaceae</taxon>
        <taxon>Actinacidiphila</taxon>
    </lineage>
</organism>
<dbReference type="Proteomes" id="UP000198280">
    <property type="component" value="Unassembled WGS sequence"/>
</dbReference>
<dbReference type="InterPro" id="IPR011251">
    <property type="entry name" value="Luciferase-like_dom"/>
</dbReference>
<dbReference type="AlphaFoldDB" id="A0A239N0Z6"/>
<proteinExistence type="predicted"/>
<sequence>MTTPPAPLKADFTFTGRIERTAAAAARAEAHGADGVLVNEMRHDAFLQLALAAGATRRADLVSGVAIAFARNPMTVATAAYDVQRLSGGRLTVGLGSQVKPHITHRYGMPWSRPAARMKEFAGALRAIWHSWQTGERLRLRGEFYTHTLMTPMFDPGPLPSGPPRIWLAGVGPKMTAVAGEVADGLICHALTSADYLRQVTLPTVHQARAASERAGLPFEVAGNALVATGRTEEEYAAALTATRERIAFYASTPAYRPVLDLHGWGGLHDELHRLSVRGRWAEMGRLVDDDVLDAFAVHGEPQAAGRAVRDRFAGLCTRVTVSLSHDADDSLALDVLAGIRDRRAASAADQARR</sequence>